<dbReference type="Proteomes" id="UP000306630">
    <property type="component" value="Unassembled WGS sequence"/>
</dbReference>
<protein>
    <recommendedName>
        <fullName evidence="6">Septum formation initiator</fullName>
    </recommendedName>
</protein>
<keyword evidence="1" id="KW-0812">Transmembrane</keyword>
<reference evidence="2" key="2">
    <citation type="submission" date="2017-04" db="EMBL/GenBank/DDBJ databases">
        <title>Complete Genome Sequences of Twelve Strains of a Stable Defined Moderately Diverse Mouse Microbiota 2 (sDMDMm2).</title>
        <authorList>
            <person name="Uchimura Y."/>
            <person name="Wyss M."/>
            <person name="Brugiroux S."/>
            <person name="Limenitakis J.P."/>
            <person name="Stecher B."/>
            <person name="McCoy K.D."/>
            <person name="Macpherson A.J."/>
        </authorList>
    </citation>
    <scope>NUCLEOTIDE SEQUENCE</scope>
    <source>
        <strain evidence="2">YL27</strain>
    </source>
</reference>
<proteinExistence type="predicted"/>
<dbReference type="RefSeq" id="WP_068961860.1">
    <property type="nucleotide sequence ID" value="NZ_CAJTAP010000027.1"/>
</dbReference>
<reference evidence="4" key="1">
    <citation type="submission" date="2016-04" db="EMBL/GenBank/DDBJ databases">
        <title>Complete Genome Sequences of Twelve Strains of a Stable Defined Moderately Diverse Mouse Microbiota 2 (sDMDMm2).</title>
        <authorList>
            <person name="Uchimura Y."/>
            <person name="Wyss M."/>
            <person name="Brugiroux S."/>
            <person name="Limenitakis J.P."/>
            <person name="Stecher B."/>
            <person name="McCoy K.D."/>
            <person name="Macpherson A.J."/>
        </authorList>
    </citation>
    <scope>NUCLEOTIDE SEQUENCE [LARGE SCALE GENOMIC DNA]</scope>
    <source>
        <strain evidence="4">YL27</strain>
    </source>
</reference>
<gene>
    <name evidence="2" type="ORF">A4V02_13220</name>
    <name evidence="3" type="ORF">E5333_01945</name>
</gene>
<name>A0A1B1SCM8_9BACT</name>
<keyword evidence="4" id="KW-1185">Reference proteome</keyword>
<dbReference type="OrthoDB" id="1467719at2"/>
<evidence type="ECO:0000313" key="4">
    <source>
        <dbReference type="Proteomes" id="UP000186351"/>
    </source>
</evidence>
<dbReference type="Proteomes" id="UP000186351">
    <property type="component" value="Chromosome"/>
</dbReference>
<evidence type="ECO:0000313" key="3">
    <source>
        <dbReference type="EMBL" id="TGY76112.1"/>
    </source>
</evidence>
<accession>A0A1B1SCM8</accession>
<organism evidence="2 4">
    <name type="scientific">Muribaculum intestinale</name>
    <dbReference type="NCBI Taxonomy" id="1796646"/>
    <lineage>
        <taxon>Bacteria</taxon>
        <taxon>Pseudomonadati</taxon>
        <taxon>Bacteroidota</taxon>
        <taxon>Bacteroidia</taxon>
        <taxon>Bacteroidales</taxon>
        <taxon>Muribaculaceae</taxon>
        <taxon>Muribaculum</taxon>
    </lineage>
</organism>
<dbReference type="GeneID" id="65537837"/>
<dbReference type="EMBL" id="SRYD01000005">
    <property type="protein sequence ID" value="TGY76112.1"/>
    <property type="molecule type" value="Genomic_DNA"/>
</dbReference>
<evidence type="ECO:0000256" key="1">
    <source>
        <dbReference type="SAM" id="Phobius"/>
    </source>
</evidence>
<keyword evidence="1" id="KW-1133">Transmembrane helix</keyword>
<dbReference type="AlphaFoldDB" id="A0A1B1SCM8"/>
<keyword evidence="1" id="KW-0472">Membrane</keyword>
<sequence length="96" mass="11880">MKKVFTWCRRYLSVTFLILITFVVIVLFFNDNSFVKSVEYTTRIKELREEIRDNEDTLLYYRRMNHALDTDPETMERIVRENYHMQRENEDVYLVD</sequence>
<dbReference type="KEGG" id="pary:A4V02_13220"/>
<reference evidence="3 5" key="3">
    <citation type="submission" date="2019-04" db="EMBL/GenBank/DDBJ databases">
        <title>Microbes associate with the intestines of laboratory mice.</title>
        <authorList>
            <person name="Navarre W."/>
            <person name="Wong E."/>
            <person name="Huang K."/>
            <person name="Tropini C."/>
            <person name="Ng K."/>
            <person name="Yu B."/>
        </authorList>
    </citation>
    <scope>NUCLEOTIDE SEQUENCE [LARGE SCALE GENOMIC DNA]</scope>
    <source>
        <strain evidence="3 5">NM06_A21</strain>
    </source>
</reference>
<evidence type="ECO:0000313" key="5">
    <source>
        <dbReference type="Proteomes" id="UP000306630"/>
    </source>
</evidence>
<dbReference type="EMBL" id="CP015402">
    <property type="protein sequence ID" value="ANU64584.1"/>
    <property type="molecule type" value="Genomic_DNA"/>
</dbReference>
<evidence type="ECO:0000313" key="2">
    <source>
        <dbReference type="EMBL" id="ANU64584.1"/>
    </source>
</evidence>
<accession>A0A1Z2XFU7</accession>
<feature type="transmembrane region" description="Helical" evidence="1">
    <location>
        <begin position="12"/>
        <end position="29"/>
    </location>
</feature>
<dbReference type="STRING" id="1796646.A4V02_13220"/>
<evidence type="ECO:0008006" key="6">
    <source>
        <dbReference type="Google" id="ProtNLM"/>
    </source>
</evidence>